<dbReference type="RefSeq" id="WP_004200147.1">
    <property type="nucleotide sequence ID" value="NC_016845.1"/>
</dbReference>
<dbReference type="GeneID" id="11848015"/>
<dbReference type="PATRIC" id="fig|1125630.4.peg.2916"/>
<evidence type="ECO:0000313" key="2">
    <source>
        <dbReference type="Proteomes" id="UP000007841"/>
    </source>
</evidence>
<dbReference type="Proteomes" id="UP000007841">
    <property type="component" value="Chromosome"/>
</dbReference>
<dbReference type="HOGENOM" id="CLU_3291134_0_0_6"/>
<proteinExistence type="predicted"/>
<name>A0A0H3GTS3_KLEPH</name>
<dbReference type="RefSeq" id="YP_005227294.1">
    <property type="nucleotide sequence ID" value="NC_016845.1"/>
</dbReference>
<evidence type="ECO:0008006" key="3">
    <source>
        <dbReference type="Google" id="ProtNLM"/>
    </source>
</evidence>
<sequence length="40" mass="4373">MAGLSAACRRKAEWSVAANQSEAFRYLQSGAHFGKICVAW</sequence>
<gene>
    <name evidence="1" type="ordered locus">KPHS_29940</name>
</gene>
<accession>A0A0H3GTS3</accession>
<reference evidence="1 2" key="1">
    <citation type="journal article" date="2012" name="J. Bacteriol.">
        <title>Complete genome sequence of Klebsiella pneumoniae subsp. pneumoniae HS11286, a multidrug-resistant strain isolated from human sputum.</title>
        <authorList>
            <person name="Liu P."/>
            <person name="Li P."/>
            <person name="Jiang X."/>
            <person name="Bi D."/>
            <person name="Xie Y."/>
            <person name="Tai C."/>
            <person name="Deng Z."/>
            <person name="Rajakumar K."/>
            <person name="Ou H.Y."/>
        </authorList>
    </citation>
    <scope>NUCLEOTIDE SEQUENCE [LARGE SCALE GENOMIC DNA]</scope>
    <source>
        <strain evidence="1 2">HS11286</strain>
    </source>
</reference>
<dbReference type="KEGG" id="kpm:KPHS_29940"/>
<keyword evidence="2" id="KW-1185">Reference proteome</keyword>
<organism evidence="1 2">
    <name type="scientific">Klebsiella pneumoniae subsp. pneumoniae (strain HS11286)</name>
    <dbReference type="NCBI Taxonomy" id="1125630"/>
    <lineage>
        <taxon>Bacteria</taxon>
        <taxon>Pseudomonadati</taxon>
        <taxon>Pseudomonadota</taxon>
        <taxon>Gammaproteobacteria</taxon>
        <taxon>Enterobacterales</taxon>
        <taxon>Enterobacteriaceae</taxon>
        <taxon>Klebsiella/Raoultella group</taxon>
        <taxon>Klebsiella</taxon>
        <taxon>Klebsiella pneumoniae complex</taxon>
    </lineage>
</organism>
<dbReference type="EMBL" id="CP003200">
    <property type="protein sequence ID" value="AEW61692.1"/>
    <property type="molecule type" value="Genomic_DNA"/>
</dbReference>
<evidence type="ECO:0000313" key="1">
    <source>
        <dbReference type="EMBL" id="AEW61692.1"/>
    </source>
</evidence>
<dbReference type="AlphaFoldDB" id="A0A0H3GTS3"/>
<protein>
    <recommendedName>
        <fullName evidence="3">Alcohol dehydrogenase</fullName>
    </recommendedName>
</protein>